<evidence type="ECO:0000259" key="4">
    <source>
        <dbReference type="PROSITE" id="PS52004"/>
    </source>
</evidence>
<reference evidence="5" key="1">
    <citation type="journal article" date="2020" name="Stud. Mycol.">
        <title>101 Dothideomycetes genomes: a test case for predicting lifestyles and emergence of pathogens.</title>
        <authorList>
            <person name="Haridas S."/>
            <person name="Albert R."/>
            <person name="Binder M."/>
            <person name="Bloem J."/>
            <person name="Labutti K."/>
            <person name="Salamov A."/>
            <person name="Andreopoulos B."/>
            <person name="Baker S."/>
            <person name="Barry K."/>
            <person name="Bills G."/>
            <person name="Bluhm B."/>
            <person name="Cannon C."/>
            <person name="Castanera R."/>
            <person name="Culley D."/>
            <person name="Daum C."/>
            <person name="Ezra D."/>
            <person name="Gonzalez J."/>
            <person name="Henrissat B."/>
            <person name="Kuo A."/>
            <person name="Liang C."/>
            <person name="Lipzen A."/>
            <person name="Lutzoni F."/>
            <person name="Magnuson J."/>
            <person name="Mondo S."/>
            <person name="Nolan M."/>
            <person name="Ohm R."/>
            <person name="Pangilinan J."/>
            <person name="Park H.-J."/>
            <person name="Ramirez L."/>
            <person name="Alfaro M."/>
            <person name="Sun H."/>
            <person name="Tritt A."/>
            <person name="Yoshinaga Y."/>
            <person name="Zwiers L.-H."/>
            <person name="Turgeon B."/>
            <person name="Goodwin S."/>
            <person name="Spatafora J."/>
            <person name="Crous P."/>
            <person name="Grigoriev I."/>
        </authorList>
    </citation>
    <scope>NUCLEOTIDE SEQUENCE</scope>
    <source>
        <strain evidence="5">CBS 690.94</strain>
    </source>
</reference>
<feature type="domain" description="Ketosynthase family 3 (KS3)" evidence="4">
    <location>
        <begin position="6"/>
        <end position="441"/>
    </location>
</feature>
<keyword evidence="2" id="KW-0597">Phosphoprotein</keyword>
<accession>A0A9P4PWQ0</accession>
<protein>
    <submittedName>
        <fullName evidence="5">Ketoacyl-synt-domain-containing protein</fullName>
    </submittedName>
</protein>
<dbReference type="AlphaFoldDB" id="A0A9P4PWQ0"/>
<dbReference type="GO" id="GO:0006633">
    <property type="term" value="P:fatty acid biosynthetic process"/>
    <property type="evidence" value="ECO:0007669"/>
    <property type="project" value="InterPro"/>
</dbReference>
<keyword evidence="6" id="KW-1185">Reference proteome</keyword>
<dbReference type="Pfam" id="PF02801">
    <property type="entry name" value="Ketoacyl-synt_C"/>
    <property type="match status" value="1"/>
</dbReference>
<dbReference type="CDD" id="cd00833">
    <property type="entry name" value="PKS"/>
    <property type="match status" value="1"/>
</dbReference>
<proteinExistence type="predicted"/>
<dbReference type="Pfam" id="PF16197">
    <property type="entry name" value="KAsynt_C_assoc"/>
    <property type="match status" value="1"/>
</dbReference>
<evidence type="ECO:0000256" key="3">
    <source>
        <dbReference type="ARBA" id="ARBA00022679"/>
    </source>
</evidence>
<dbReference type="GO" id="GO:0004312">
    <property type="term" value="F:fatty acid synthase activity"/>
    <property type="evidence" value="ECO:0007669"/>
    <property type="project" value="TreeGrafter"/>
</dbReference>
<keyword evidence="1" id="KW-0596">Phosphopantetheine</keyword>
<gene>
    <name evidence="5" type="ORF">P171DRAFT_502766</name>
</gene>
<sequence length="942" mass="102287">MASNIPSPIAIIGSGCRLPGAISNTSKLWNVLLDPPDLVRDVPADRFSWEGIHRADGLHNGIKTKRAYWLEENLRLFDPQFFGISPSEAETMDPQQRLLLECVYEAMESAGLTLGNLRGSDTGVFVGQMFDDYHELSIRDTAFAGGPMLTTGTVRSITANRVSHVFDFHGPSLCIDTACSSSMVAVHLAVESLRREESRVAFACGVNLIVVPTVFEAGSKMRMHSADGRCKMFDESGDGYGRGEGIGVLCLKRLDHAIADGDVIESVIRHTGTNHDGRSRTLTAPSPDAQAKLIRQTYQRAGLDLVDRSSRPQYIEAHGPGTRVGDPAEAEAIEKAFFPTDQEHADDDILHVGSIKTIVGHTEGTAGIAGVLRASLALQHGIIPPNLHFHSMNPKVAARAPHLRVPTTAQPWPSLSERVPRRASVNSFGFGGTNVHVVMENFDPSHHPSLDGIAADETAVFTPFTFSGISEQALKATLEAYLAHLCEEGKMTSLKDLSWTLHNKRSLFEFRCWVAARSHAELIDRLSEKISTIKANRASESTKSTNTFVRGTNHTQPQVLAVFPGQGAQYATMGKEIIETSSYARGIIDKLDESLATLPPEDRPAWKLKEELLLDESQSRFHEAVVSQSLTTAIQILLVRLLEAAGIKLKAVVGHSSGEIGAAFAAKFISAEDAIKNAYYRGLYATRAGSDGKQGAMLAASVPLEEAAALCDLPVFKGRITIAAVNSASKVTFSGDLDAIEEIETRLSGDGIAVKRLSVKTAYHSHHMVPCAAPYQDSLEKTTKIISTRNNDRTAWFSSVYPGGQKTSVSSKYWSENMVRPVRFRDAISAAVKEAGVPDLVLEVGPHPVLETAIRKTIAEIDNSSLAHTGLFKRGSDAVNSFSAALGLIWSHFGREAVDMASLDRALAGGTPPKPAKDLPTYRWQYDKEYCVGKFQTLFAQL</sequence>
<dbReference type="SUPFAM" id="SSF53901">
    <property type="entry name" value="Thiolase-like"/>
    <property type="match status" value="1"/>
</dbReference>
<dbReference type="GO" id="GO:0044550">
    <property type="term" value="P:secondary metabolite biosynthetic process"/>
    <property type="evidence" value="ECO:0007669"/>
    <property type="project" value="TreeGrafter"/>
</dbReference>
<dbReference type="InterPro" id="IPR016036">
    <property type="entry name" value="Malonyl_transacylase_ACP-bd"/>
</dbReference>
<comment type="caution">
    <text evidence="5">The sequence shown here is derived from an EMBL/GenBank/DDBJ whole genome shotgun (WGS) entry which is preliminary data.</text>
</comment>
<dbReference type="SUPFAM" id="SSF55048">
    <property type="entry name" value="Probable ACP-binding domain of malonyl-CoA ACP transacylase"/>
    <property type="match status" value="1"/>
</dbReference>
<evidence type="ECO:0000313" key="5">
    <source>
        <dbReference type="EMBL" id="KAF2450299.1"/>
    </source>
</evidence>
<dbReference type="InterPro" id="IPR018201">
    <property type="entry name" value="Ketoacyl_synth_AS"/>
</dbReference>
<evidence type="ECO:0000256" key="2">
    <source>
        <dbReference type="ARBA" id="ARBA00022553"/>
    </source>
</evidence>
<dbReference type="PANTHER" id="PTHR43775:SF20">
    <property type="entry name" value="HYBRID PKS-NRPS SYNTHETASE APDA"/>
    <property type="match status" value="1"/>
</dbReference>
<name>A0A9P4PWQ0_9PLEO</name>
<dbReference type="Gene3D" id="3.30.70.3290">
    <property type="match status" value="1"/>
</dbReference>
<dbReference type="Gene3D" id="3.40.366.10">
    <property type="entry name" value="Malonyl-Coenzyme A Acyl Carrier Protein, domain 2"/>
    <property type="match status" value="1"/>
</dbReference>
<evidence type="ECO:0000256" key="1">
    <source>
        <dbReference type="ARBA" id="ARBA00022450"/>
    </source>
</evidence>
<dbReference type="PROSITE" id="PS52004">
    <property type="entry name" value="KS3_2"/>
    <property type="match status" value="1"/>
</dbReference>
<dbReference type="InterPro" id="IPR016039">
    <property type="entry name" value="Thiolase-like"/>
</dbReference>
<dbReference type="InterPro" id="IPR014043">
    <property type="entry name" value="Acyl_transferase_dom"/>
</dbReference>
<dbReference type="Gene3D" id="3.40.47.10">
    <property type="match status" value="1"/>
</dbReference>
<dbReference type="EMBL" id="MU001493">
    <property type="protein sequence ID" value="KAF2450299.1"/>
    <property type="molecule type" value="Genomic_DNA"/>
</dbReference>
<dbReference type="Proteomes" id="UP000799764">
    <property type="component" value="Unassembled WGS sequence"/>
</dbReference>
<dbReference type="Pfam" id="PF00698">
    <property type="entry name" value="Acyl_transf_1"/>
    <property type="match status" value="1"/>
</dbReference>
<dbReference type="InterPro" id="IPR016035">
    <property type="entry name" value="Acyl_Trfase/lysoPLipase"/>
</dbReference>
<evidence type="ECO:0000313" key="6">
    <source>
        <dbReference type="Proteomes" id="UP000799764"/>
    </source>
</evidence>
<dbReference type="OrthoDB" id="329835at2759"/>
<dbReference type="GO" id="GO:0004315">
    <property type="term" value="F:3-oxoacyl-[acyl-carrier-protein] synthase activity"/>
    <property type="evidence" value="ECO:0007669"/>
    <property type="project" value="InterPro"/>
</dbReference>
<dbReference type="InterPro" id="IPR050091">
    <property type="entry name" value="PKS_NRPS_Biosynth_Enz"/>
</dbReference>
<dbReference type="InterPro" id="IPR020841">
    <property type="entry name" value="PKS_Beta-ketoAc_synthase_dom"/>
</dbReference>
<dbReference type="InterPro" id="IPR001227">
    <property type="entry name" value="Ac_transferase_dom_sf"/>
</dbReference>
<dbReference type="SMART" id="SM00827">
    <property type="entry name" value="PKS_AT"/>
    <property type="match status" value="1"/>
</dbReference>
<dbReference type="SMART" id="SM00825">
    <property type="entry name" value="PKS_KS"/>
    <property type="match status" value="1"/>
</dbReference>
<dbReference type="PROSITE" id="PS00606">
    <property type="entry name" value="KS3_1"/>
    <property type="match status" value="1"/>
</dbReference>
<keyword evidence="3" id="KW-0808">Transferase</keyword>
<dbReference type="PANTHER" id="PTHR43775">
    <property type="entry name" value="FATTY ACID SYNTHASE"/>
    <property type="match status" value="1"/>
</dbReference>
<dbReference type="Pfam" id="PF00109">
    <property type="entry name" value="ketoacyl-synt"/>
    <property type="match status" value="1"/>
</dbReference>
<dbReference type="InterPro" id="IPR032821">
    <property type="entry name" value="PKS_assoc"/>
</dbReference>
<dbReference type="SUPFAM" id="SSF52151">
    <property type="entry name" value="FabD/lysophospholipase-like"/>
    <property type="match status" value="1"/>
</dbReference>
<organism evidence="5 6">
    <name type="scientific">Karstenula rhodostoma CBS 690.94</name>
    <dbReference type="NCBI Taxonomy" id="1392251"/>
    <lineage>
        <taxon>Eukaryota</taxon>
        <taxon>Fungi</taxon>
        <taxon>Dikarya</taxon>
        <taxon>Ascomycota</taxon>
        <taxon>Pezizomycotina</taxon>
        <taxon>Dothideomycetes</taxon>
        <taxon>Pleosporomycetidae</taxon>
        <taxon>Pleosporales</taxon>
        <taxon>Massarineae</taxon>
        <taxon>Didymosphaeriaceae</taxon>
        <taxon>Karstenula</taxon>
    </lineage>
</organism>
<dbReference type="InterPro" id="IPR014030">
    <property type="entry name" value="Ketoacyl_synth_N"/>
</dbReference>
<dbReference type="InterPro" id="IPR014031">
    <property type="entry name" value="Ketoacyl_synth_C"/>
</dbReference>